<sequence>MITDPRRYLVRMFLFLVAVSIIAILLHAPLSDAFLGNAALNGMILLTLALGIAYIIRQNLRLVPERKWITAVQETSQLDPPGARPVLLATVYAMLADSRQDTQLSALSMRSVLDGVAARLDEGREISRYMIGLLVFLGLLGTFWGLLQTISAVGGVVNSIDANNSDFTAMMGQLRTGLDAPLSGMATAFSSSLFGLAGSLILGFLDLQLGQAMGRFFNELEDWLSAFARFTDNSPAQNGQPQSLSPLAHGMSEEAARALLSLSQAIAKGEDNREHLLDQVSRLNTNMASLAEMLADDRRLRDHLVQLNTNITQLSEDLRNDRNRQTDVVASELRGLSSSIGAMLSAKSSGQGSK</sequence>
<feature type="domain" description="MotA/TolQ/ExbB proton channel" evidence="9">
    <location>
        <begin position="91"/>
        <end position="191"/>
    </location>
</feature>
<evidence type="ECO:0000256" key="4">
    <source>
        <dbReference type="ARBA" id="ARBA00022989"/>
    </source>
</evidence>
<evidence type="ECO:0000256" key="5">
    <source>
        <dbReference type="ARBA" id="ARBA00023136"/>
    </source>
</evidence>
<evidence type="ECO:0000256" key="6">
    <source>
        <dbReference type="RuleBase" id="RU004057"/>
    </source>
</evidence>
<dbReference type="Pfam" id="PF01618">
    <property type="entry name" value="MotA_ExbB"/>
    <property type="match status" value="1"/>
</dbReference>
<dbReference type="STRING" id="488538.SAR116_2282"/>
<keyword evidence="6" id="KW-0653">Protein transport</keyword>
<protein>
    <recommendedName>
        <fullName evidence="9">MotA/TolQ/ExbB proton channel domain-containing protein</fullName>
    </recommendedName>
</protein>
<organism evidence="10 11">
    <name type="scientific">Puniceispirillum marinum (strain IMCC1322)</name>
    <dbReference type="NCBI Taxonomy" id="488538"/>
    <lineage>
        <taxon>Bacteria</taxon>
        <taxon>Pseudomonadati</taxon>
        <taxon>Pseudomonadota</taxon>
        <taxon>Alphaproteobacteria</taxon>
        <taxon>Candidatus Puniceispirillales</taxon>
        <taxon>Candidatus Puniceispirillaceae</taxon>
        <taxon>Candidatus Puniceispirillum</taxon>
    </lineage>
</organism>
<dbReference type="GO" id="GO:0015031">
    <property type="term" value="P:protein transport"/>
    <property type="evidence" value="ECO:0007669"/>
    <property type="project" value="UniProtKB-KW"/>
</dbReference>
<evidence type="ECO:0000256" key="8">
    <source>
        <dbReference type="SAM" id="Phobius"/>
    </source>
</evidence>
<evidence type="ECO:0000256" key="2">
    <source>
        <dbReference type="ARBA" id="ARBA00022475"/>
    </source>
</evidence>
<dbReference type="AlphaFoldDB" id="D5BPM3"/>
<dbReference type="GO" id="GO:0005886">
    <property type="term" value="C:plasma membrane"/>
    <property type="evidence" value="ECO:0007669"/>
    <property type="project" value="UniProtKB-SubCell"/>
</dbReference>
<evidence type="ECO:0000256" key="1">
    <source>
        <dbReference type="ARBA" id="ARBA00004651"/>
    </source>
</evidence>
<proteinExistence type="inferred from homology"/>
<feature type="transmembrane region" description="Helical" evidence="8">
    <location>
        <begin position="129"/>
        <end position="147"/>
    </location>
</feature>
<dbReference type="EMBL" id="CP001751">
    <property type="protein sequence ID" value="ADE40525.1"/>
    <property type="molecule type" value="Genomic_DNA"/>
</dbReference>
<gene>
    <name evidence="10" type="ordered locus">SAR116_2282</name>
</gene>
<dbReference type="Proteomes" id="UP000007460">
    <property type="component" value="Chromosome"/>
</dbReference>
<accession>D5BPM3</accession>
<reference evidence="10 11" key="1">
    <citation type="journal article" date="2010" name="J. Bacteriol.">
        <title>Complete genome sequence of "Candidatus Puniceispirillum marinum" IMCC1322, a representative of the SAR116 clade in the Alphaproteobacteria.</title>
        <authorList>
            <person name="Oh H.M."/>
            <person name="Kwon K.K."/>
            <person name="Kang I."/>
            <person name="Kang S.G."/>
            <person name="Lee J.H."/>
            <person name="Kim S.J."/>
            <person name="Cho J.C."/>
        </authorList>
    </citation>
    <scope>NUCLEOTIDE SEQUENCE [LARGE SCALE GENOMIC DNA]</scope>
    <source>
        <strain evidence="10 11">IMCC1322</strain>
    </source>
</reference>
<keyword evidence="2" id="KW-1003">Cell membrane</keyword>
<name>D5BPM3_PUNMI</name>
<dbReference type="InterPro" id="IPR002898">
    <property type="entry name" value="MotA_ExbB_proton_chnl"/>
</dbReference>
<evidence type="ECO:0000259" key="9">
    <source>
        <dbReference type="Pfam" id="PF01618"/>
    </source>
</evidence>
<dbReference type="HOGENOM" id="CLU_034730_0_0_5"/>
<keyword evidence="11" id="KW-1185">Reference proteome</keyword>
<keyword evidence="7" id="KW-0175">Coiled coil</keyword>
<dbReference type="RefSeq" id="WP_013047152.1">
    <property type="nucleotide sequence ID" value="NC_014010.1"/>
</dbReference>
<dbReference type="eggNOG" id="COG1511">
    <property type="taxonomic scope" value="Bacteria"/>
</dbReference>
<feature type="coiled-coil region" evidence="7">
    <location>
        <begin position="266"/>
        <end position="324"/>
    </location>
</feature>
<evidence type="ECO:0000256" key="7">
    <source>
        <dbReference type="SAM" id="Coils"/>
    </source>
</evidence>
<keyword evidence="6" id="KW-0813">Transport</keyword>
<evidence type="ECO:0000256" key="3">
    <source>
        <dbReference type="ARBA" id="ARBA00022692"/>
    </source>
</evidence>
<comment type="subcellular location">
    <subcellularLocation>
        <location evidence="1">Cell membrane</location>
        <topology evidence="1">Multi-pass membrane protein</topology>
    </subcellularLocation>
    <subcellularLocation>
        <location evidence="6">Membrane</location>
        <topology evidence="6">Multi-pass membrane protein</topology>
    </subcellularLocation>
</comment>
<feature type="transmembrane region" description="Helical" evidence="8">
    <location>
        <begin position="180"/>
        <end position="205"/>
    </location>
</feature>
<dbReference type="KEGG" id="apb:SAR116_2282"/>
<evidence type="ECO:0000313" key="10">
    <source>
        <dbReference type="EMBL" id="ADE40525.1"/>
    </source>
</evidence>
<feature type="transmembrane region" description="Helical" evidence="8">
    <location>
        <begin position="12"/>
        <end position="28"/>
    </location>
</feature>
<keyword evidence="4 8" id="KW-1133">Transmembrane helix</keyword>
<evidence type="ECO:0000313" key="11">
    <source>
        <dbReference type="Proteomes" id="UP000007460"/>
    </source>
</evidence>
<keyword evidence="3 8" id="KW-0812">Transmembrane</keyword>
<keyword evidence="5 8" id="KW-0472">Membrane</keyword>
<feature type="transmembrane region" description="Helical" evidence="8">
    <location>
        <begin position="34"/>
        <end position="56"/>
    </location>
</feature>
<comment type="similarity">
    <text evidence="6">Belongs to the exbB/tolQ family.</text>
</comment>